<sequence>MRLIGLLWLSFFLLNGTMAQQRTTSNGPSPTFSATGYVRDAKTGKPIQSVNIVVLNVSKGYVTAKDGFYIVQLPPGKYILRFSHVGYRPRQDTISLQQTLFREITMEDDAKDLEEVVVTSETPDRNVRKVEIGVSQLTIRSIRRIPPLMGEVDIVRSLLLLPGVTTVGEGAPGFNVRGGSADQNLILFDDAPVFNSSHLMGFFSVFNPDVVRDVTLNRGGIAAAYGGRASSVLDVKIKEPDAEKWGINGGIGLISSRLGVEGPIIKNKLSFLAAARASFSDFLFKLAPPNLIGTKANFYDVTTKLKYQPSEKHTITLTGYLSKDVFKLASDSLSGQEINASSTEFNYQTMNAVLRWNYFMSKQVNLATSVILSRYRADLSSADSANAFQLESGILHRQVKSDLTYTPNENHQWQAGVSAIDYLVQPNTRTPGLFSNVLPIDLARERAYELAAYIQDEWNLNADVSVIAGLRYSALLNRGPATVRTYQENGPRQDETVTSVQNYEASKTYHSAGGLEPRLAVRWSVGEGKAIKVGYSRLRQYIQQVTNTTAALPTSRWHLSDTHTKPTIADQWSLGYFHNTSDNAIEASGEVYYKTLMNAIDYRDGAELQLTQAVETQIVQGHGRAYGVEGLLRKNKGRWTGFMSYTYARTFLTMNSPYISEQVNNGNPYPANYDKPHTLNVLATHRPTTWFSMSLNFTYSTGRPTTQPSAIARVAGVLVPIYLDRNQQRVPAYHRLDFSMTFEQNPLKKKRNQSSWVFSIYNVYAHKNAYSVFYKLSPASSADAYKLSIFGTAFPSLTYNFKF</sequence>
<dbReference type="InterPro" id="IPR012910">
    <property type="entry name" value="Plug_dom"/>
</dbReference>
<dbReference type="InterPro" id="IPR039426">
    <property type="entry name" value="TonB-dep_rcpt-like"/>
</dbReference>
<dbReference type="Pfam" id="PF07715">
    <property type="entry name" value="Plug"/>
    <property type="match status" value="1"/>
</dbReference>
<gene>
    <name evidence="10" type="ORF">IC230_21475</name>
</gene>
<evidence type="ECO:0000256" key="3">
    <source>
        <dbReference type="ARBA" id="ARBA00022452"/>
    </source>
</evidence>
<dbReference type="Gene3D" id="2.170.130.10">
    <property type="entry name" value="TonB-dependent receptor, plug domain"/>
    <property type="match status" value="1"/>
</dbReference>
<reference evidence="10" key="1">
    <citation type="submission" date="2020-09" db="EMBL/GenBank/DDBJ databases">
        <authorList>
            <person name="Kim M.K."/>
        </authorList>
    </citation>
    <scope>NUCLEOTIDE SEQUENCE</scope>
    <source>
        <strain evidence="10">BT704</strain>
    </source>
</reference>
<organism evidence="10 11">
    <name type="scientific">Spirosoma validum</name>
    <dbReference type="NCBI Taxonomy" id="2771355"/>
    <lineage>
        <taxon>Bacteria</taxon>
        <taxon>Pseudomonadati</taxon>
        <taxon>Bacteroidota</taxon>
        <taxon>Cytophagia</taxon>
        <taxon>Cytophagales</taxon>
        <taxon>Cytophagaceae</taxon>
        <taxon>Spirosoma</taxon>
    </lineage>
</organism>
<dbReference type="InterPro" id="IPR008969">
    <property type="entry name" value="CarboxyPept-like_regulatory"/>
</dbReference>
<keyword evidence="7" id="KW-0998">Cell outer membrane</keyword>
<keyword evidence="3" id="KW-1134">Transmembrane beta strand</keyword>
<dbReference type="PANTHER" id="PTHR30069:SF29">
    <property type="entry name" value="HEMOGLOBIN AND HEMOGLOBIN-HAPTOGLOBIN-BINDING PROTEIN 1-RELATED"/>
    <property type="match status" value="1"/>
</dbReference>
<evidence type="ECO:0000313" key="10">
    <source>
        <dbReference type="EMBL" id="MBD2755488.1"/>
    </source>
</evidence>
<dbReference type="RefSeq" id="WP_191041103.1">
    <property type="nucleotide sequence ID" value="NZ_JACXAA010000008.1"/>
</dbReference>
<dbReference type="GO" id="GO:0015344">
    <property type="term" value="F:siderophore uptake transmembrane transporter activity"/>
    <property type="evidence" value="ECO:0007669"/>
    <property type="project" value="TreeGrafter"/>
</dbReference>
<feature type="chain" id="PRO_5037114171" evidence="8">
    <location>
        <begin position="20"/>
        <end position="803"/>
    </location>
</feature>
<evidence type="ECO:0000313" key="11">
    <source>
        <dbReference type="Proteomes" id="UP000653797"/>
    </source>
</evidence>
<comment type="subcellular location">
    <subcellularLocation>
        <location evidence="1">Cell outer membrane</location>
        <topology evidence="1">Multi-pass membrane protein</topology>
    </subcellularLocation>
</comment>
<name>A0A927B515_9BACT</name>
<evidence type="ECO:0000256" key="8">
    <source>
        <dbReference type="SAM" id="SignalP"/>
    </source>
</evidence>
<dbReference type="SUPFAM" id="SSF56935">
    <property type="entry name" value="Porins"/>
    <property type="match status" value="1"/>
</dbReference>
<dbReference type="AlphaFoldDB" id="A0A927B515"/>
<evidence type="ECO:0000256" key="6">
    <source>
        <dbReference type="ARBA" id="ARBA00023136"/>
    </source>
</evidence>
<dbReference type="Pfam" id="PF13715">
    <property type="entry name" value="CarbopepD_reg_2"/>
    <property type="match status" value="1"/>
</dbReference>
<keyword evidence="6" id="KW-0472">Membrane</keyword>
<keyword evidence="4" id="KW-0812">Transmembrane</keyword>
<evidence type="ECO:0000259" key="9">
    <source>
        <dbReference type="Pfam" id="PF07715"/>
    </source>
</evidence>
<keyword evidence="11" id="KW-1185">Reference proteome</keyword>
<keyword evidence="2" id="KW-0813">Transport</keyword>
<dbReference type="InterPro" id="IPR037066">
    <property type="entry name" value="Plug_dom_sf"/>
</dbReference>
<keyword evidence="5 8" id="KW-0732">Signal</keyword>
<dbReference type="GO" id="GO:0009279">
    <property type="term" value="C:cell outer membrane"/>
    <property type="evidence" value="ECO:0007669"/>
    <property type="project" value="UniProtKB-SubCell"/>
</dbReference>
<feature type="signal peptide" evidence="8">
    <location>
        <begin position="1"/>
        <end position="19"/>
    </location>
</feature>
<evidence type="ECO:0000256" key="7">
    <source>
        <dbReference type="ARBA" id="ARBA00023237"/>
    </source>
</evidence>
<evidence type="ECO:0000256" key="2">
    <source>
        <dbReference type="ARBA" id="ARBA00022448"/>
    </source>
</evidence>
<evidence type="ECO:0000256" key="1">
    <source>
        <dbReference type="ARBA" id="ARBA00004571"/>
    </source>
</evidence>
<dbReference type="SUPFAM" id="SSF49464">
    <property type="entry name" value="Carboxypeptidase regulatory domain-like"/>
    <property type="match status" value="1"/>
</dbReference>
<dbReference type="GO" id="GO:0044718">
    <property type="term" value="P:siderophore transmembrane transport"/>
    <property type="evidence" value="ECO:0007669"/>
    <property type="project" value="TreeGrafter"/>
</dbReference>
<dbReference type="Proteomes" id="UP000653797">
    <property type="component" value="Unassembled WGS sequence"/>
</dbReference>
<accession>A0A927B515</accession>
<proteinExistence type="predicted"/>
<protein>
    <submittedName>
        <fullName evidence="10">TonB-dependent receptor</fullName>
    </submittedName>
</protein>
<dbReference type="EMBL" id="JACXAA010000008">
    <property type="protein sequence ID" value="MBD2755488.1"/>
    <property type="molecule type" value="Genomic_DNA"/>
</dbReference>
<comment type="caution">
    <text evidence="10">The sequence shown here is derived from an EMBL/GenBank/DDBJ whole genome shotgun (WGS) entry which is preliminary data.</text>
</comment>
<dbReference type="Gene3D" id="2.60.40.1120">
    <property type="entry name" value="Carboxypeptidase-like, regulatory domain"/>
    <property type="match status" value="1"/>
</dbReference>
<feature type="domain" description="TonB-dependent receptor plug" evidence="9">
    <location>
        <begin position="153"/>
        <end position="230"/>
    </location>
</feature>
<dbReference type="InterPro" id="IPR036942">
    <property type="entry name" value="Beta-barrel_TonB_sf"/>
</dbReference>
<dbReference type="PANTHER" id="PTHR30069">
    <property type="entry name" value="TONB-DEPENDENT OUTER MEMBRANE RECEPTOR"/>
    <property type="match status" value="1"/>
</dbReference>
<dbReference type="Gene3D" id="2.40.170.20">
    <property type="entry name" value="TonB-dependent receptor, beta-barrel domain"/>
    <property type="match status" value="1"/>
</dbReference>
<evidence type="ECO:0000256" key="4">
    <source>
        <dbReference type="ARBA" id="ARBA00022692"/>
    </source>
</evidence>
<evidence type="ECO:0000256" key="5">
    <source>
        <dbReference type="ARBA" id="ARBA00022729"/>
    </source>
</evidence>
<keyword evidence="10" id="KW-0675">Receptor</keyword>